<gene>
    <name evidence="2" type="ORF">DFP72DRAFT_852361</name>
</gene>
<accession>A0A8H6HNN1</accession>
<dbReference type="EMBL" id="JACGCI010000061">
    <property type="protein sequence ID" value="KAF6749801.1"/>
    <property type="molecule type" value="Genomic_DNA"/>
</dbReference>
<name>A0A8H6HNN1_9AGAR</name>
<feature type="region of interest" description="Disordered" evidence="1">
    <location>
        <begin position="34"/>
        <end position="67"/>
    </location>
</feature>
<feature type="compositionally biased region" description="Polar residues" evidence="1">
    <location>
        <begin position="47"/>
        <end position="63"/>
    </location>
</feature>
<evidence type="ECO:0000313" key="2">
    <source>
        <dbReference type="EMBL" id="KAF6749801.1"/>
    </source>
</evidence>
<proteinExistence type="predicted"/>
<reference evidence="2 3" key="1">
    <citation type="submission" date="2020-07" db="EMBL/GenBank/DDBJ databases">
        <title>Comparative genomics of pyrophilous fungi reveals a link between fire events and developmental genes.</title>
        <authorList>
            <consortium name="DOE Joint Genome Institute"/>
            <person name="Steindorff A.S."/>
            <person name="Carver A."/>
            <person name="Calhoun S."/>
            <person name="Stillman K."/>
            <person name="Liu H."/>
            <person name="Lipzen A."/>
            <person name="Pangilinan J."/>
            <person name="Labutti K."/>
            <person name="Bruns T.D."/>
            <person name="Grigoriev I.V."/>
        </authorList>
    </citation>
    <scope>NUCLEOTIDE SEQUENCE [LARGE SCALE GENOMIC DNA]</scope>
    <source>
        <strain evidence="2 3">CBS 144469</strain>
    </source>
</reference>
<dbReference type="AlphaFoldDB" id="A0A8H6HNN1"/>
<evidence type="ECO:0000256" key="1">
    <source>
        <dbReference type="SAM" id="MobiDB-lite"/>
    </source>
</evidence>
<keyword evidence="3" id="KW-1185">Reference proteome</keyword>
<evidence type="ECO:0000313" key="3">
    <source>
        <dbReference type="Proteomes" id="UP000521943"/>
    </source>
</evidence>
<sequence length="246" mass="27603">MRDKHKWILQLLQTASDCFQLLPRLEVLHQQPPALASPRQPHRNMDGDNSQINLASTSVTRCSDPTRRKYQEVPLELQRQRSGSKQEARVYLHVPSARLRPPRRNFEAHSRIDRERRQVTVLKETVNSERKTGVAAIRVNLSAGGAGAIRSSQSGQYILCAVLTNLSTRTTRVGRTRRMHDTDDVHGFQPKSWDETGESEARLVMGPRVPRIGVGGWVFAGPSFGNDMTEGIESNGESGTCREQGR</sequence>
<comment type="caution">
    <text evidence="2">The sequence shown here is derived from an EMBL/GenBank/DDBJ whole genome shotgun (WGS) entry which is preliminary data.</text>
</comment>
<protein>
    <submittedName>
        <fullName evidence="2">Uncharacterized protein</fullName>
    </submittedName>
</protein>
<dbReference type="Proteomes" id="UP000521943">
    <property type="component" value="Unassembled WGS sequence"/>
</dbReference>
<organism evidence="2 3">
    <name type="scientific">Ephemerocybe angulata</name>
    <dbReference type="NCBI Taxonomy" id="980116"/>
    <lineage>
        <taxon>Eukaryota</taxon>
        <taxon>Fungi</taxon>
        <taxon>Dikarya</taxon>
        <taxon>Basidiomycota</taxon>
        <taxon>Agaricomycotina</taxon>
        <taxon>Agaricomycetes</taxon>
        <taxon>Agaricomycetidae</taxon>
        <taxon>Agaricales</taxon>
        <taxon>Agaricineae</taxon>
        <taxon>Psathyrellaceae</taxon>
        <taxon>Ephemerocybe</taxon>
    </lineage>
</organism>